<proteinExistence type="predicted"/>
<organism evidence="1 2">
    <name type="scientific">Clostridium ganghwense</name>
    <dbReference type="NCBI Taxonomy" id="312089"/>
    <lineage>
        <taxon>Bacteria</taxon>
        <taxon>Bacillati</taxon>
        <taxon>Bacillota</taxon>
        <taxon>Clostridia</taxon>
        <taxon>Eubacteriales</taxon>
        <taxon>Clostridiaceae</taxon>
        <taxon>Clostridium</taxon>
    </lineage>
</organism>
<reference evidence="1" key="1">
    <citation type="submission" date="2022-12" db="EMBL/GenBank/DDBJ databases">
        <authorList>
            <person name="Wang J."/>
        </authorList>
    </citation>
    <scope>NUCLEOTIDE SEQUENCE</scope>
    <source>
        <strain evidence="1">HY-42-06</strain>
    </source>
</reference>
<evidence type="ECO:0000313" key="2">
    <source>
        <dbReference type="Proteomes" id="UP001079657"/>
    </source>
</evidence>
<comment type="caution">
    <text evidence="1">The sequence shown here is derived from an EMBL/GenBank/DDBJ whole genome shotgun (WGS) entry which is preliminary data.</text>
</comment>
<sequence length="58" mass="6850">MKGIMACTEEEKDIMILALYSYLNYYKNRLNEVDDQLYIESIQNKIKITENMIKELGA</sequence>
<dbReference type="RefSeq" id="WP_268051493.1">
    <property type="nucleotide sequence ID" value="NZ_JAPQES010000007.1"/>
</dbReference>
<dbReference type="EMBL" id="JAPQES010000007">
    <property type="protein sequence ID" value="MCY6372494.1"/>
    <property type="molecule type" value="Genomic_DNA"/>
</dbReference>
<name>A0ABT4CX78_9CLOT</name>
<dbReference type="Proteomes" id="UP001079657">
    <property type="component" value="Unassembled WGS sequence"/>
</dbReference>
<accession>A0ABT4CX78</accession>
<protein>
    <submittedName>
        <fullName evidence="1">Uncharacterized protein</fullName>
    </submittedName>
</protein>
<evidence type="ECO:0000313" key="1">
    <source>
        <dbReference type="EMBL" id="MCY6372494.1"/>
    </source>
</evidence>
<gene>
    <name evidence="1" type="ORF">OXH55_17840</name>
</gene>
<keyword evidence="2" id="KW-1185">Reference proteome</keyword>